<comment type="similarity">
    <text evidence="1">Belongs to the bacterial solute-binding protein 1 family.</text>
</comment>
<feature type="signal peptide" evidence="4">
    <location>
        <begin position="1"/>
        <end position="35"/>
    </location>
</feature>
<dbReference type="SUPFAM" id="SSF53850">
    <property type="entry name" value="Periplasmic binding protein-like II"/>
    <property type="match status" value="1"/>
</dbReference>
<keyword evidence="2" id="KW-0813">Transport</keyword>
<evidence type="ECO:0000256" key="4">
    <source>
        <dbReference type="SAM" id="SignalP"/>
    </source>
</evidence>
<evidence type="ECO:0000313" key="6">
    <source>
        <dbReference type="Proteomes" id="UP000327294"/>
    </source>
</evidence>
<dbReference type="Proteomes" id="UP000327294">
    <property type="component" value="Chromosome"/>
</dbReference>
<dbReference type="EMBL" id="CP045096">
    <property type="protein sequence ID" value="QFQ98326.1"/>
    <property type="molecule type" value="Genomic_DNA"/>
</dbReference>
<evidence type="ECO:0000313" key="5">
    <source>
        <dbReference type="EMBL" id="QFQ98326.1"/>
    </source>
</evidence>
<accession>A0A5P8K5P8</accession>
<proteinExistence type="inferred from homology"/>
<dbReference type="GO" id="GO:0055085">
    <property type="term" value="P:transmembrane transport"/>
    <property type="evidence" value="ECO:0007669"/>
    <property type="project" value="InterPro"/>
</dbReference>
<dbReference type="InterPro" id="IPR006061">
    <property type="entry name" value="SBP_1_CS"/>
</dbReference>
<name>A0A5P8K5P8_9ACTN</name>
<protein>
    <submittedName>
        <fullName evidence="5">Extracellular solute-binding protein</fullName>
    </submittedName>
</protein>
<dbReference type="PROSITE" id="PS01037">
    <property type="entry name" value="SBP_BACTERIAL_1"/>
    <property type="match status" value="1"/>
</dbReference>
<evidence type="ECO:0000256" key="1">
    <source>
        <dbReference type="ARBA" id="ARBA00008520"/>
    </source>
</evidence>
<dbReference type="InterPro" id="IPR050490">
    <property type="entry name" value="Bact_solute-bd_prot1"/>
</dbReference>
<sequence>MGQRQRQRRTKTGVGNGGTAALAALSALGLMATLAGCGASETSGPGVTLKLVAADYGDSEANSSQKYWDAVVKAYEKKTPGVDVDVSVYSWNDVDRRIKEMVAAGDPPDLAQAGTYADYASAGRLYEVDDLLSIPVQAGFLPQLADSGKVRRVAYGMPFAASTRVLFYNKKLFAEAGIDSAPRSWSELAADAQALDEAGVETPYALPLGPEEAQAETMQWLLSGGAGYTDDVGTYRLDSDENVRTFTWLKNKLVDKGLTGPTAPAELNRADAFTAFARGEVGMLNGHPSLMRMAADQGVEYGTAAMPGYDGREHATMGVTDWMMAFKQNGHGEEIGDFLDFVYSDENVLDFSREYDLLPVTASASEEMAASSRDAGLAPFLDELPSAALYPVGKTSWADVSAAVKEQIGRAVRPGAKPGVVLEQLQQTATVADRE</sequence>
<keyword evidence="6" id="KW-1185">Reference proteome</keyword>
<dbReference type="Pfam" id="PF01547">
    <property type="entry name" value="SBP_bac_1"/>
    <property type="match status" value="1"/>
</dbReference>
<dbReference type="Gene3D" id="3.40.190.10">
    <property type="entry name" value="Periplasmic binding protein-like II"/>
    <property type="match status" value="1"/>
</dbReference>
<organism evidence="5 6">
    <name type="scientific">Streptomyces phaeolivaceus</name>
    <dbReference type="NCBI Taxonomy" id="2653200"/>
    <lineage>
        <taxon>Bacteria</taxon>
        <taxon>Bacillati</taxon>
        <taxon>Actinomycetota</taxon>
        <taxon>Actinomycetes</taxon>
        <taxon>Kitasatosporales</taxon>
        <taxon>Streptomycetaceae</taxon>
        <taxon>Streptomyces</taxon>
    </lineage>
</organism>
<dbReference type="PANTHER" id="PTHR43649:SF30">
    <property type="entry name" value="ABC TRANSPORTER SUBSTRATE-BINDING PROTEIN"/>
    <property type="match status" value="1"/>
</dbReference>
<dbReference type="KEGG" id="sphv:F9278_21430"/>
<reference evidence="5 6" key="1">
    <citation type="submission" date="2019-10" db="EMBL/GenBank/DDBJ databases">
        <title>Streptomyces sp. strain GY16 isolated from leaves of Broussonetia papyrifera.</title>
        <authorList>
            <person name="Mo P."/>
        </authorList>
    </citation>
    <scope>NUCLEOTIDE SEQUENCE [LARGE SCALE GENOMIC DNA]</scope>
    <source>
        <strain evidence="5 6">GY16</strain>
    </source>
</reference>
<dbReference type="RefSeq" id="WP_152169793.1">
    <property type="nucleotide sequence ID" value="NZ_CP045096.1"/>
</dbReference>
<dbReference type="PANTHER" id="PTHR43649">
    <property type="entry name" value="ARABINOSE-BINDING PROTEIN-RELATED"/>
    <property type="match status" value="1"/>
</dbReference>
<evidence type="ECO:0000256" key="3">
    <source>
        <dbReference type="ARBA" id="ARBA00022729"/>
    </source>
</evidence>
<evidence type="ECO:0000256" key="2">
    <source>
        <dbReference type="ARBA" id="ARBA00022448"/>
    </source>
</evidence>
<dbReference type="AlphaFoldDB" id="A0A5P8K5P8"/>
<dbReference type="InterPro" id="IPR006059">
    <property type="entry name" value="SBP"/>
</dbReference>
<gene>
    <name evidence="5" type="ORF">F9278_21430</name>
</gene>
<feature type="chain" id="PRO_5039687012" evidence="4">
    <location>
        <begin position="36"/>
        <end position="435"/>
    </location>
</feature>
<keyword evidence="3 4" id="KW-0732">Signal</keyword>